<dbReference type="Gene3D" id="3.40.630.30">
    <property type="match status" value="1"/>
</dbReference>
<feature type="domain" description="N-acetyltransferase" evidence="1">
    <location>
        <begin position="12"/>
        <end position="173"/>
    </location>
</feature>
<evidence type="ECO:0000313" key="2">
    <source>
        <dbReference type="EMBL" id="MDC7694253.1"/>
    </source>
</evidence>
<name>A0ABT5IDL2_9CAUL</name>
<keyword evidence="3" id="KW-1185">Reference proteome</keyword>
<comment type="caution">
    <text evidence="2">The sequence shown here is derived from an EMBL/GenBank/DDBJ whole genome shotgun (WGS) entry which is preliminary data.</text>
</comment>
<dbReference type="EMBL" id="JAQQKW010000004">
    <property type="protein sequence ID" value="MDC7694253.1"/>
    <property type="molecule type" value="Genomic_DNA"/>
</dbReference>
<dbReference type="SUPFAM" id="SSF55729">
    <property type="entry name" value="Acyl-CoA N-acyltransferases (Nat)"/>
    <property type="match status" value="1"/>
</dbReference>
<dbReference type="InterPro" id="IPR051531">
    <property type="entry name" value="N-acetyltransferase"/>
</dbReference>
<protein>
    <submittedName>
        <fullName evidence="2">GNAT family N-acetyltransferase</fullName>
    </submittedName>
</protein>
<dbReference type="RefSeq" id="WP_272740970.1">
    <property type="nucleotide sequence ID" value="NZ_JAQQKW010000004.1"/>
</dbReference>
<dbReference type="PROSITE" id="PS51186">
    <property type="entry name" value="GNAT"/>
    <property type="match status" value="1"/>
</dbReference>
<organism evidence="2 3">
    <name type="scientific">Asticcacaulis currens</name>
    <dbReference type="NCBI Taxonomy" id="2984210"/>
    <lineage>
        <taxon>Bacteria</taxon>
        <taxon>Pseudomonadati</taxon>
        <taxon>Pseudomonadota</taxon>
        <taxon>Alphaproteobacteria</taxon>
        <taxon>Caulobacterales</taxon>
        <taxon>Caulobacteraceae</taxon>
        <taxon>Asticcacaulis</taxon>
    </lineage>
</organism>
<dbReference type="Proteomes" id="UP001216595">
    <property type="component" value="Unassembled WGS sequence"/>
</dbReference>
<dbReference type="PANTHER" id="PTHR43792:SF16">
    <property type="entry name" value="N-ACETYLTRANSFERASE DOMAIN-CONTAINING PROTEIN"/>
    <property type="match status" value="1"/>
</dbReference>
<evidence type="ECO:0000313" key="3">
    <source>
        <dbReference type="Proteomes" id="UP001216595"/>
    </source>
</evidence>
<gene>
    <name evidence="2" type="ORF">PQU94_08165</name>
</gene>
<accession>A0ABT5IDL2</accession>
<dbReference type="Pfam" id="PF13302">
    <property type="entry name" value="Acetyltransf_3"/>
    <property type="match status" value="1"/>
</dbReference>
<dbReference type="InterPro" id="IPR000182">
    <property type="entry name" value="GNAT_dom"/>
</dbReference>
<evidence type="ECO:0000259" key="1">
    <source>
        <dbReference type="PROSITE" id="PS51186"/>
    </source>
</evidence>
<dbReference type="PANTHER" id="PTHR43792">
    <property type="entry name" value="GNAT FAMILY, PUTATIVE (AFU_ORTHOLOGUE AFUA_3G00765)-RELATED-RELATED"/>
    <property type="match status" value="1"/>
</dbReference>
<reference evidence="2 3" key="1">
    <citation type="submission" date="2023-01" db="EMBL/GenBank/DDBJ databases">
        <title>Novel species of the genus Asticcacaulis isolated from rivers.</title>
        <authorList>
            <person name="Lu H."/>
        </authorList>
    </citation>
    <scope>NUCLEOTIDE SEQUENCE [LARGE SCALE GENOMIC DNA]</scope>
    <source>
        <strain evidence="2 3">DXS10W</strain>
    </source>
</reference>
<proteinExistence type="predicted"/>
<sequence>MVFRPTLRTARLTLRPHILADFPAMCTMYSDPLFLRFVNAPPQTGEEVWNRLLRYMGHWAAFDRGLFAIVENDTGEFVGETGFANFHREISPDFDPFPEAAWALKSSAQGKGYAREAVRVAHAWFDKVYSERTVCIIDGANAPSQKIAAELGYRPFGVAGYKGKDVRMYQRTAVSKGSSK</sequence>
<dbReference type="InterPro" id="IPR016181">
    <property type="entry name" value="Acyl_CoA_acyltransferase"/>
</dbReference>